<evidence type="ECO:0000256" key="7">
    <source>
        <dbReference type="ARBA" id="ARBA00026071"/>
    </source>
</evidence>
<dbReference type="InterPro" id="IPR050115">
    <property type="entry name" value="Proteasome_alpha"/>
</dbReference>
<dbReference type="Gene3D" id="3.60.20.10">
    <property type="entry name" value="Glutamine Phosphoribosylpyrophosphate, subunit 1, domain 1"/>
    <property type="match status" value="1"/>
</dbReference>
<dbReference type="InterPro" id="IPR029055">
    <property type="entry name" value="Ntn_hydrolases_N"/>
</dbReference>
<keyword evidence="12" id="KW-1185">Reference proteome</keyword>
<dbReference type="GO" id="GO:0010499">
    <property type="term" value="P:proteasomal ubiquitin-independent protein catabolic process"/>
    <property type="evidence" value="ECO:0007669"/>
    <property type="project" value="UniProtKB-ARBA"/>
</dbReference>
<dbReference type="Pfam" id="PF10584">
    <property type="entry name" value="Proteasome_A_N"/>
    <property type="match status" value="1"/>
</dbReference>
<feature type="region of interest" description="Disordered" evidence="9">
    <location>
        <begin position="246"/>
        <end position="274"/>
    </location>
</feature>
<dbReference type="InterPro" id="IPR033812">
    <property type="entry name" value="Proteasome_alpha_type_5"/>
</dbReference>
<comment type="subunit">
    <text evidence="7">The 26S proteasome consists of a 20S proteasome core and two 19S regulatory subunits. The 20S proteasome core is composed of 28 subunits that are arranged in four stacked rings, resulting in a barrel-shaped structure. The two end rings are each formed by seven alpha subunits, and the two central rings are each formed by seven beta subunits. The catalytic chamber with the active sites is on the inside of the barrel.</text>
</comment>
<dbReference type="PANTHER" id="PTHR11599">
    <property type="entry name" value="PROTEASOME SUBUNIT ALPHA/BETA"/>
    <property type="match status" value="1"/>
</dbReference>
<dbReference type="Pfam" id="PF00227">
    <property type="entry name" value="Proteasome"/>
    <property type="match status" value="1"/>
</dbReference>
<name>A0A1B7TGT0_9ASCO</name>
<dbReference type="SUPFAM" id="SSF56235">
    <property type="entry name" value="N-terminal nucleophile aminohydrolases (Ntn hydrolases)"/>
    <property type="match status" value="1"/>
</dbReference>
<dbReference type="PROSITE" id="PS51475">
    <property type="entry name" value="PROTEASOME_ALPHA_2"/>
    <property type="match status" value="1"/>
</dbReference>
<accession>A0A1B7TGT0</accession>
<evidence type="ECO:0000256" key="5">
    <source>
        <dbReference type="ARBA" id="ARBA00022942"/>
    </source>
</evidence>
<evidence type="ECO:0000256" key="6">
    <source>
        <dbReference type="ARBA" id="ARBA00023242"/>
    </source>
</evidence>
<dbReference type="InterPro" id="IPR023332">
    <property type="entry name" value="Proteasome_alpha-type"/>
</dbReference>
<gene>
    <name evidence="11" type="ORF">HANVADRAFT_55418</name>
</gene>
<comment type="subcellular location">
    <subcellularLocation>
        <location evidence="3">Cytoplasm</location>
    </subcellularLocation>
    <subcellularLocation>
        <location evidence="2">Nucleus</location>
    </subcellularLocation>
</comment>
<dbReference type="FunFam" id="3.60.20.10:FF:000015">
    <property type="entry name" value="Proteasome subunit alpha type-5"/>
    <property type="match status" value="1"/>
</dbReference>
<keyword evidence="4" id="KW-0963">Cytoplasm</keyword>
<evidence type="ECO:0000256" key="1">
    <source>
        <dbReference type="ARBA" id="ARBA00003542"/>
    </source>
</evidence>
<evidence type="ECO:0000256" key="2">
    <source>
        <dbReference type="ARBA" id="ARBA00004123"/>
    </source>
</evidence>
<dbReference type="Proteomes" id="UP000092321">
    <property type="component" value="Unassembled WGS sequence"/>
</dbReference>
<keyword evidence="6" id="KW-0539">Nucleus</keyword>
<dbReference type="NCBIfam" id="NF003075">
    <property type="entry name" value="PRK03996.1"/>
    <property type="match status" value="1"/>
</dbReference>
<dbReference type="GO" id="GO:0019773">
    <property type="term" value="C:proteasome core complex, alpha-subunit complex"/>
    <property type="evidence" value="ECO:0007669"/>
    <property type="project" value="UniProtKB-UniRule"/>
</dbReference>
<dbReference type="CDD" id="cd03753">
    <property type="entry name" value="proteasome_alpha_type_5"/>
    <property type="match status" value="1"/>
</dbReference>
<keyword evidence="5 8" id="KW-0647">Proteasome</keyword>
<evidence type="ECO:0000256" key="3">
    <source>
        <dbReference type="ARBA" id="ARBA00004496"/>
    </source>
</evidence>
<dbReference type="InterPro" id="IPR001353">
    <property type="entry name" value="Proteasome_sua/b"/>
</dbReference>
<dbReference type="GO" id="GO:0043161">
    <property type="term" value="P:proteasome-mediated ubiquitin-dependent protein catabolic process"/>
    <property type="evidence" value="ECO:0007669"/>
    <property type="project" value="InterPro"/>
</dbReference>
<proteinExistence type="inferred from homology"/>
<dbReference type="AlphaFoldDB" id="A0A1B7TGT0"/>
<protein>
    <submittedName>
        <fullName evidence="11">Proteasome component PUP2</fullName>
    </submittedName>
</protein>
<evidence type="ECO:0000313" key="12">
    <source>
        <dbReference type="Proteomes" id="UP000092321"/>
    </source>
</evidence>
<dbReference type="OrthoDB" id="431557at2759"/>
<feature type="domain" description="Proteasome alpha-type subunits" evidence="10">
    <location>
        <begin position="8"/>
        <end position="30"/>
    </location>
</feature>
<dbReference type="GO" id="GO:0005737">
    <property type="term" value="C:cytoplasm"/>
    <property type="evidence" value="ECO:0007669"/>
    <property type="project" value="UniProtKB-SubCell"/>
</dbReference>
<organism evidence="11 12">
    <name type="scientific">Hanseniaspora valbyensis NRRL Y-1626</name>
    <dbReference type="NCBI Taxonomy" id="766949"/>
    <lineage>
        <taxon>Eukaryota</taxon>
        <taxon>Fungi</taxon>
        <taxon>Dikarya</taxon>
        <taxon>Ascomycota</taxon>
        <taxon>Saccharomycotina</taxon>
        <taxon>Saccharomycetes</taxon>
        <taxon>Saccharomycodales</taxon>
        <taxon>Saccharomycodaceae</taxon>
        <taxon>Hanseniaspora</taxon>
    </lineage>
</organism>
<feature type="compositionally biased region" description="Acidic residues" evidence="9">
    <location>
        <begin position="256"/>
        <end position="274"/>
    </location>
</feature>
<reference evidence="12" key="1">
    <citation type="journal article" date="2016" name="Proc. Natl. Acad. Sci. U.S.A.">
        <title>Comparative genomics of biotechnologically important yeasts.</title>
        <authorList>
            <person name="Riley R."/>
            <person name="Haridas S."/>
            <person name="Wolfe K.H."/>
            <person name="Lopes M.R."/>
            <person name="Hittinger C.T."/>
            <person name="Goeker M."/>
            <person name="Salamov A.A."/>
            <person name="Wisecaver J.H."/>
            <person name="Long T.M."/>
            <person name="Calvey C.H."/>
            <person name="Aerts A.L."/>
            <person name="Barry K.W."/>
            <person name="Choi C."/>
            <person name="Clum A."/>
            <person name="Coughlan A.Y."/>
            <person name="Deshpande S."/>
            <person name="Douglass A.P."/>
            <person name="Hanson S.J."/>
            <person name="Klenk H.-P."/>
            <person name="LaButti K.M."/>
            <person name="Lapidus A."/>
            <person name="Lindquist E.A."/>
            <person name="Lipzen A.M."/>
            <person name="Meier-Kolthoff J.P."/>
            <person name="Ohm R.A."/>
            <person name="Otillar R.P."/>
            <person name="Pangilinan J.L."/>
            <person name="Peng Y."/>
            <person name="Rokas A."/>
            <person name="Rosa C.A."/>
            <person name="Scheuner C."/>
            <person name="Sibirny A.A."/>
            <person name="Slot J.C."/>
            <person name="Stielow J.B."/>
            <person name="Sun H."/>
            <person name="Kurtzman C.P."/>
            <person name="Blackwell M."/>
            <person name="Grigoriev I.V."/>
            <person name="Jeffries T.W."/>
        </authorList>
    </citation>
    <scope>NUCLEOTIDE SEQUENCE [LARGE SCALE GENOMIC DNA]</scope>
    <source>
        <strain evidence="12">NRRL Y-1626</strain>
    </source>
</reference>
<comment type="similarity">
    <text evidence="8">Belongs to the peptidase T1A family.</text>
</comment>
<dbReference type="SMART" id="SM00948">
    <property type="entry name" value="Proteasome_A_N"/>
    <property type="match status" value="1"/>
</dbReference>
<evidence type="ECO:0000256" key="9">
    <source>
        <dbReference type="SAM" id="MobiDB-lite"/>
    </source>
</evidence>
<dbReference type="PROSITE" id="PS00388">
    <property type="entry name" value="PROTEASOME_ALPHA_1"/>
    <property type="match status" value="1"/>
</dbReference>
<evidence type="ECO:0000259" key="10">
    <source>
        <dbReference type="PROSITE" id="PS00388"/>
    </source>
</evidence>
<evidence type="ECO:0000256" key="4">
    <source>
        <dbReference type="ARBA" id="ARBA00022490"/>
    </source>
</evidence>
<comment type="caution">
    <text evidence="11">The sequence shown here is derived from an EMBL/GenBank/DDBJ whole genome shotgun (WGS) entry which is preliminary data.</text>
</comment>
<sequence length="274" mass="30429">MFLTRSEYDRGVSTFSPEGRLFQVEYSSEAIKLGSTAIGIATSHGIVLGVEKRITSTLLVSDSIEKIMEIDSHIGCAMSGLTADARSMVEHARVSAVSHNLYFDEPMAIESLTQSVCDLALRFGEGASGEEERLMSRPFGVALLIGGFDKLKGYQLYHAEPSGTFYQYKAKAIGSGSEGAQSELQNVYKNDLTLEQAEMIVLKILKQVMEEKLDSTNAQLCTITKETGYKVLSEEETKEIVDIIYEEEAAEKQRQEEEEDDDEDEDEDEDVDMN</sequence>
<evidence type="ECO:0000313" key="11">
    <source>
        <dbReference type="EMBL" id="OBA27865.1"/>
    </source>
</evidence>
<comment type="function">
    <text evidence="1">The proteasome degrades poly-ubiquitinated proteins in the cytoplasm and in the nucleus. It is essential for the regulated turnover of proteins and for the removal of misfolded proteins. The proteasome is a multicatalytic proteinase complex that is characterized by its ability to cleave peptides with Arg, Phe, Tyr, Leu, and Glu adjacent to the leaving group at neutral or slightly basic pH. It has an ATP-dependent proteolytic activity.</text>
</comment>
<dbReference type="EMBL" id="LXPE01000006">
    <property type="protein sequence ID" value="OBA27865.1"/>
    <property type="molecule type" value="Genomic_DNA"/>
</dbReference>
<evidence type="ECO:0000256" key="8">
    <source>
        <dbReference type="PROSITE-ProRule" id="PRU00808"/>
    </source>
</evidence>
<dbReference type="GO" id="GO:0005634">
    <property type="term" value="C:nucleus"/>
    <property type="evidence" value="ECO:0007669"/>
    <property type="project" value="UniProtKB-SubCell"/>
</dbReference>
<dbReference type="InterPro" id="IPR000426">
    <property type="entry name" value="Proteasome_asu_N"/>
</dbReference>